<dbReference type="GO" id="GO:0005886">
    <property type="term" value="C:plasma membrane"/>
    <property type="evidence" value="ECO:0007669"/>
    <property type="project" value="TreeGrafter"/>
</dbReference>
<dbReference type="EMBL" id="CP025958">
    <property type="protein sequence ID" value="AWM41342.1"/>
    <property type="molecule type" value="Genomic_DNA"/>
</dbReference>
<keyword evidence="1" id="KW-0812">Transmembrane</keyword>
<feature type="transmembrane region" description="Helical" evidence="1">
    <location>
        <begin position="83"/>
        <end position="104"/>
    </location>
</feature>
<dbReference type="KEGG" id="gog:C1280_32990"/>
<keyword evidence="1" id="KW-1133">Transmembrane helix</keyword>
<dbReference type="AlphaFoldDB" id="A0A2Z3HA82"/>
<feature type="transmembrane region" description="Helical" evidence="1">
    <location>
        <begin position="150"/>
        <end position="169"/>
    </location>
</feature>
<dbReference type="InterPro" id="IPR007401">
    <property type="entry name" value="DUF454"/>
</dbReference>
<keyword evidence="1" id="KW-0472">Membrane</keyword>
<sequence>MGASRIILLRTFSPCESLARPRRSGSRFAVSAKALDFCPPGNPTVNAQLPLELNIGTSNQERPDANAPRASAPPRPVTGVRRVVYVCAGLVCVGLAYLGAVLPGLPTTPWVLLASYFFSRSSPRLERWLKRSPLFGRLLRDWHEHGGIRRPVKVFAVCLVVTVVSLSLAFRDLPVAVKCVIAGLALIGICTILFIVPTVKANRRP</sequence>
<dbReference type="PANTHER" id="PTHR35813">
    <property type="entry name" value="INNER MEMBRANE PROTEIN YBAN"/>
    <property type="match status" value="1"/>
</dbReference>
<dbReference type="PANTHER" id="PTHR35813:SF1">
    <property type="entry name" value="INNER MEMBRANE PROTEIN YBAN"/>
    <property type="match status" value="1"/>
</dbReference>
<gene>
    <name evidence="2" type="ORF">C1280_32990</name>
</gene>
<dbReference type="Pfam" id="PF04304">
    <property type="entry name" value="DUF454"/>
    <property type="match status" value="1"/>
</dbReference>
<feature type="transmembrane region" description="Helical" evidence="1">
    <location>
        <begin position="175"/>
        <end position="196"/>
    </location>
</feature>
<evidence type="ECO:0000313" key="3">
    <source>
        <dbReference type="Proteomes" id="UP000245802"/>
    </source>
</evidence>
<reference evidence="2 3" key="1">
    <citation type="submission" date="2018-01" db="EMBL/GenBank/DDBJ databases">
        <title>G. obscuriglobus.</title>
        <authorList>
            <person name="Franke J."/>
            <person name="Blomberg W."/>
            <person name="Selmecki A."/>
        </authorList>
    </citation>
    <scope>NUCLEOTIDE SEQUENCE [LARGE SCALE GENOMIC DNA]</scope>
    <source>
        <strain evidence="2 3">DSM 5831</strain>
    </source>
</reference>
<dbReference type="OrthoDB" id="275781at2"/>
<dbReference type="Proteomes" id="UP000245802">
    <property type="component" value="Chromosome"/>
</dbReference>
<evidence type="ECO:0000313" key="2">
    <source>
        <dbReference type="EMBL" id="AWM41342.1"/>
    </source>
</evidence>
<proteinExistence type="predicted"/>
<keyword evidence="3" id="KW-1185">Reference proteome</keyword>
<protein>
    <submittedName>
        <fullName evidence="2">DUF454 domain-containing protein</fullName>
    </submittedName>
</protein>
<organism evidence="2 3">
    <name type="scientific">Gemmata obscuriglobus</name>
    <dbReference type="NCBI Taxonomy" id="114"/>
    <lineage>
        <taxon>Bacteria</taxon>
        <taxon>Pseudomonadati</taxon>
        <taxon>Planctomycetota</taxon>
        <taxon>Planctomycetia</taxon>
        <taxon>Gemmatales</taxon>
        <taxon>Gemmataceae</taxon>
        <taxon>Gemmata</taxon>
    </lineage>
</organism>
<name>A0A2Z3HA82_9BACT</name>
<accession>A0A2Z3HA82</accession>
<evidence type="ECO:0000256" key="1">
    <source>
        <dbReference type="SAM" id="Phobius"/>
    </source>
</evidence>